<feature type="region of interest" description="Disordered" evidence="1">
    <location>
        <begin position="1"/>
        <end position="53"/>
    </location>
</feature>
<dbReference type="Proteomes" id="UP000308652">
    <property type="component" value="Unassembled WGS sequence"/>
</dbReference>
<feature type="compositionally biased region" description="Low complexity" evidence="1">
    <location>
        <begin position="10"/>
        <end position="22"/>
    </location>
</feature>
<gene>
    <name evidence="2" type="ORF">BDQ12DRAFT_636407</name>
</gene>
<dbReference type="EMBL" id="ML213631">
    <property type="protein sequence ID" value="TFK34461.1"/>
    <property type="molecule type" value="Genomic_DNA"/>
</dbReference>
<sequence>MTSTPKPLDSPTRNRSSSSPFNSTPPPPSSPSVKDLPSNQLQPPSQSPLNLSSSNAVRPLADIISERFAPFDHQGSIVGPFENETARDLTFEQELGAMLLDVIIETQAWASTRPKHESQTAVQKFETKISEIMEIEKEQEKTRERLNDFVVRMKTALAALTGL</sequence>
<evidence type="ECO:0000256" key="1">
    <source>
        <dbReference type="SAM" id="MobiDB-lite"/>
    </source>
</evidence>
<reference evidence="2 3" key="1">
    <citation type="journal article" date="2019" name="Nat. Ecol. Evol.">
        <title>Megaphylogeny resolves global patterns of mushroom evolution.</title>
        <authorList>
            <person name="Varga T."/>
            <person name="Krizsan K."/>
            <person name="Foldi C."/>
            <person name="Dima B."/>
            <person name="Sanchez-Garcia M."/>
            <person name="Sanchez-Ramirez S."/>
            <person name="Szollosi G.J."/>
            <person name="Szarkandi J.G."/>
            <person name="Papp V."/>
            <person name="Albert L."/>
            <person name="Andreopoulos W."/>
            <person name="Angelini C."/>
            <person name="Antonin V."/>
            <person name="Barry K.W."/>
            <person name="Bougher N.L."/>
            <person name="Buchanan P."/>
            <person name="Buyck B."/>
            <person name="Bense V."/>
            <person name="Catcheside P."/>
            <person name="Chovatia M."/>
            <person name="Cooper J."/>
            <person name="Damon W."/>
            <person name="Desjardin D."/>
            <person name="Finy P."/>
            <person name="Geml J."/>
            <person name="Haridas S."/>
            <person name="Hughes K."/>
            <person name="Justo A."/>
            <person name="Karasinski D."/>
            <person name="Kautmanova I."/>
            <person name="Kiss B."/>
            <person name="Kocsube S."/>
            <person name="Kotiranta H."/>
            <person name="LaButti K.M."/>
            <person name="Lechner B.E."/>
            <person name="Liimatainen K."/>
            <person name="Lipzen A."/>
            <person name="Lukacs Z."/>
            <person name="Mihaltcheva S."/>
            <person name="Morgado L.N."/>
            <person name="Niskanen T."/>
            <person name="Noordeloos M.E."/>
            <person name="Ohm R.A."/>
            <person name="Ortiz-Santana B."/>
            <person name="Ovrebo C."/>
            <person name="Racz N."/>
            <person name="Riley R."/>
            <person name="Savchenko A."/>
            <person name="Shiryaev A."/>
            <person name="Soop K."/>
            <person name="Spirin V."/>
            <person name="Szebenyi C."/>
            <person name="Tomsovsky M."/>
            <person name="Tulloss R.E."/>
            <person name="Uehling J."/>
            <person name="Grigoriev I.V."/>
            <person name="Vagvolgyi C."/>
            <person name="Papp T."/>
            <person name="Martin F.M."/>
            <person name="Miettinen O."/>
            <person name="Hibbett D.S."/>
            <person name="Nagy L.G."/>
        </authorList>
    </citation>
    <scope>NUCLEOTIDE SEQUENCE [LARGE SCALE GENOMIC DNA]</scope>
    <source>
        <strain evidence="2 3">CBS 166.37</strain>
    </source>
</reference>
<dbReference type="OrthoDB" id="3224400at2759"/>
<evidence type="ECO:0000313" key="2">
    <source>
        <dbReference type="EMBL" id="TFK34461.1"/>
    </source>
</evidence>
<protein>
    <submittedName>
        <fullName evidence="2">Uncharacterized protein</fullName>
    </submittedName>
</protein>
<dbReference type="AlphaFoldDB" id="A0A5C3M0D6"/>
<feature type="non-terminal residue" evidence="2">
    <location>
        <position position="163"/>
    </location>
</feature>
<proteinExistence type="predicted"/>
<evidence type="ECO:0000313" key="3">
    <source>
        <dbReference type="Proteomes" id="UP000308652"/>
    </source>
</evidence>
<keyword evidence="3" id="KW-1185">Reference proteome</keyword>
<accession>A0A5C3M0D6</accession>
<feature type="compositionally biased region" description="Low complexity" evidence="1">
    <location>
        <begin position="36"/>
        <end position="53"/>
    </location>
</feature>
<organism evidence="2 3">
    <name type="scientific">Crucibulum laeve</name>
    <dbReference type="NCBI Taxonomy" id="68775"/>
    <lineage>
        <taxon>Eukaryota</taxon>
        <taxon>Fungi</taxon>
        <taxon>Dikarya</taxon>
        <taxon>Basidiomycota</taxon>
        <taxon>Agaricomycotina</taxon>
        <taxon>Agaricomycetes</taxon>
        <taxon>Agaricomycetidae</taxon>
        <taxon>Agaricales</taxon>
        <taxon>Agaricineae</taxon>
        <taxon>Nidulariaceae</taxon>
        <taxon>Crucibulum</taxon>
    </lineage>
</organism>
<name>A0A5C3M0D6_9AGAR</name>